<evidence type="ECO:0000313" key="2">
    <source>
        <dbReference type="EMBL" id="MEN3534854.1"/>
    </source>
</evidence>
<sequence length="121" mass="12087">MVTSSASTVIAPFTSRPSTTVPSLVTVIDPDGRSLVPSGTPVLSGPGQAAGRDGEGAGLGVVRADGVAEGVGRFGPPSVVAWHAVCEVTSTAPASRTAVRLVTARRTPGQFLGRCGRTGMT</sequence>
<comment type="caution">
    <text evidence="2">The sequence shown here is derived from an EMBL/GenBank/DDBJ whole genome shotgun (WGS) entry which is preliminary data.</text>
</comment>
<name>A0ABV0AI38_9ACTN</name>
<dbReference type="Proteomes" id="UP001447516">
    <property type="component" value="Unassembled WGS sequence"/>
</dbReference>
<reference evidence="2 3" key="1">
    <citation type="submission" date="2024-05" db="EMBL/GenBank/DDBJ databases">
        <title>Microbispora sp.ZYX-F-249.</title>
        <authorList>
            <person name="Xie H."/>
        </authorList>
    </citation>
    <scope>NUCLEOTIDE SEQUENCE [LARGE SCALE GENOMIC DNA]</scope>
    <source>
        <strain evidence="2 3">ZYX-F-249</strain>
    </source>
</reference>
<dbReference type="EMBL" id="JBDJAW010000004">
    <property type="protein sequence ID" value="MEN3534854.1"/>
    <property type="molecule type" value="Genomic_DNA"/>
</dbReference>
<feature type="region of interest" description="Disordered" evidence="1">
    <location>
        <begin position="36"/>
        <end position="57"/>
    </location>
</feature>
<protein>
    <submittedName>
        <fullName evidence="2">Uncharacterized protein</fullName>
    </submittedName>
</protein>
<proteinExistence type="predicted"/>
<accession>A0ABV0AI38</accession>
<keyword evidence="3" id="KW-1185">Reference proteome</keyword>
<organism evidence="2 3">
    <name type="scientific">Microbispora maris</name>
    <dbReference type="NCBI Taxonomy" id="3144104"/>
    <lineage>
        <taxon>Bacteria</taxon>
        <taxon>Bacillati</taxon>
        <taxon>Actinomycetota</taxon>
        <taxon>Actinomycetes</taxon>
        <taxon>Streptosporangiales</taxon>
        <taxon>Streptosporangiaceae</taxon>
        <taxon>Microbispora</taxon>
    </lineage>
</organism>
<evidence type="ECO:0000313" key="3">
    <source>
        <dbReference type="Proteomes" id="UP001447516"/>
    </source>
</evidence>
<gene>
    <name evidence="2" type="ORF">AAH991_07065</name>
</gene>
<dbReference type="RefSeq" id="WP_346224929.1">
    <property type="nucleotide sequence ID" value="NZ_JBDJAW010000004.1"/>
</dbReference>
<evidence type="ECO:0000256" key="1">
    <source>
        <dbReference type="SAM" id="MobiDB-lite"/>
    </source>
</evidence>